<evidence type="ECO:0000313" key="7">
    <source>
        <dbReference type="EMBL" id="SVD76818.1"/>
    </source>
</evidence>
<feature type="domain" description="TauD/TfdA-like" evidence="6">
    <location>
        <begin position="9"/>
        <end position="137"/>
    </location>
</feature>
<dbReference type="Pfam" id="PF02668">
    <property type="entry name" value="TauD"/>
    <property type="match status" value="1"/>
</dbReference>
<dbReference type="InterPro" id="IPR042098">
    <property type="entry name" value="TauD-like_sf"/>
</dbReference>
<dbReference type="GO" id="GO:0046872">
    <property type="term" value="F:metal ion binding"/>
    <property type="evidence" value="ECO:0007669"/>
    <property type="project" value="UniProtKB-KW"/>
</dbReference>
<dbReference type="PANTHER" id="PTHR30468:SF1">
    <property type="entry name" value="ALPHA-KETOGLUTARATE-DEPENDENT SULFONATE DIOXYGENASE"/>
    <property type="match status" value="1"/>
</dbReference>
<keyword evidence="2" id="KW-0479">Metal-binding</keyword>
<evidence type="ECO:0000256" key="1">
    <source>
        <dbReference type="ARBA" id="ARBA00005896"/>
    </source>
</evidence>
<gene>
    <name evidence="7" type="ORF">METZ01_LOCUS429672</name>
</gene>
<dbReference type="GO" id="GO:0005737">
    <property type="term" value="C:cytoplasm"/>
    <property type="evidence" value="ECO:0007669"/>
    <property type="project" value="TreeGrafter"/>
</dbReference>
<dbReference type="AlphaFoldDB" id="A0A382Y2T1"/>
<proteinExistence type="inferred from homology"/>
<evidence type="ECO:0000259" key="6">
    <source>
        <dbReference type="Pfam" id="PF02668"/>
    </source>
</evidence>
<evidence type="ECO:0000256" key="2">
    <source>
        <dbReference type="ARBA" id="ARBA00022723"/>
    </source>
</evidence>
<organism evidence="7">
    <name type="scientific">marine metagenome</name>
    <dbReference type="NCBI Taxonomy" id="408172"/>
    <lineage>
        <taxon>unclassified sequences</taxon>
        <taxon>metagenomes</taxon>
        <taxon>ecological metagenomes</taxon>
    </lineage>
</organism>
<keyword evidence="4" id="KW-0560">Oxidoreductase</keyword>
<dbReference type="InterPro" id="IPR003819">
    <property type="entry name" value="TauD/TfdA-like"/>
</dbReference>
<accession>A0A382Y2T1</accession>
<evidence type="ECO:0000256" key="3">
    <source>
        <dbReference type="ARBA" id="ARBA00022964"/>
    </source>
</evidence>
<protein>
    <recommendedName>
        <fullName evidence="6">TauD/TfdA-like domain-containing protein</fullName>
    </recommendedName>
</protein>
<sequence length="137" mass="15705">MNEHKRIDVRSFGANIGAEIKGIDITRPLEKEAVREIKAAWQTHLVLLFRDQNLEPKQHMSFAQYFGEPQKAGFVPTLKEFPFIRHQELNKNPEEKMSKIGGANLIWHHDDSFWEMPSKGSILHALDVPDVGGDTLF</sequence>
<comment type="similarity">
    <text evidence="1">Belongs to the TfdA dioxygenase family.</text>
</comment>
<dbReference type="InterPro" id="IPR051323">
    <property type="entry name" value="AtsK-like"/>
</dbReference>
<dbReference type="EMBL" id="UINC01171975">
    <property type="protein sequence ID" value="SVD76818.1"/>
    <property type="molecule type" value="Genomic_DNA"/>
</dbReference>
<dbReference type="GO" id="GO:0016706">
    <property type="term" value="F:2-oxoglutarate-dependent dioxygenase activity"/>
    <property type="evidence" value="ECO:0007669"/>
    <property type="project" value="TreeGrafter"/>
</dbReference>
<reference evidence="7" key="1">
    <citation type="submission" date="2018-05" db="EMBL/GenBank/DDBJ databases">
        <authorList>
            <person name="Lanie J.A."/>
            <person name="Ng W.-L."/>
            <person name="Kazmierczak K.M."/>
            <person name="Andrzejewski T.M."/>
            <person name="Davidsen T.M."/>
            <person name="Wayne K.J."/>
            <person name="Tettelin H."/>
            <person name="Glass J.I."/>
            <person name="Rusch D."/>
            <person name="Podicherti R."/>
            <person name="Tsui H.-C.T."/>
            <person name="Winkler M.E."/>
        </authorList>
    </citation>
    <scope>NUCLEOTIDE SEQUENCE</scope>
</reference>
<evidence type="ECO:0000256" key="4">
    <source>
        <dbReference type="ARBA" id="ARBA00023002"/>
    </source>
</evidence>
<dbReference type="Gene3D" id="3.60.130.10">
    <property type="entry name" value="Clavaminate synthase-like"/>
    <property type="match status" value="1"/>
</dbReference>
<dbReference type="PANTHER" id="PTHR30468">
    <property type="entry name" value="ALPHA-KETOGLUTARATE-DEPENDENT SULFONATE DIOXYGENASE"/>
    <property type="match status" value="1"/>
</dbReference>
<dbReference type="SUPFAM" id="SSF51197">
    <property type="entry name" value="Clavaminate synthase-like"/>
    <property type="match status" value="1"/>
</dbReference>
<feature type="non-terminal residue" evidence="7">
    <location>
        <position position="137"/>
    </location>
</feature>
<keyword evidence="5" id="KW-0408">Iron</keyword>
<keyword evidence="3" id="KW-0223">Dioxygenase</keyword>
<name>A0A382Y2T1_9ZZZZ</name>
<evidence type="ECO:0000256" key="5">
    <source>
        <dbReference type="ARBA" id="ARBA00023004"/>
    </source>
</evidence>